<dbReference type="GO" id="GO:0019808">
    <property type="term" value="F:polyamine binding"/>
    <property type="evidence" value="ECO:0007669"/>
    <property type="project" value="InterPro"/>
</dbReference>
<dbReference type="Gene3D" id="3.40.190.10">
    <property type="entry name" value="Periplasmic binding protein-like II"/>
    <property type="match status" value="2"/>
</dbReference>
<evidence type="ECO:0000313" key="5">
    <source>
        <dbReference type="EMBL" id="QEX15619.1"/>
    </source>
</evidence>
<keyword evidence="6" id="KW-1185">Reference proteome</keyword>
<dbReference type="OrthoDB" id="6529964at2"/>
<accession>A0A5J6MDW9</accession>
<dbReference type="GO" id="GO:0015846">
    <property type="term" value="P:polyamine transport"/>
    <property type="evidence" value="ECO:0007669"/>
    <property type="project" value="InterPro"/>
</dbReference>
<dbReference type="EMBL" id="CP042906">
    <property type="protein sequence ID" value="QEX15619.1"/>
    <property type="molecule type" value="Genomic_DNA"/>
</dbReference>
<comment type="subcellular location">
    <subcellularLocation>
        <location evidence="1">Periplasm</location>
    </subcellularLocation>
</comment>
<dbReference type="InterPro" id="IPR006311">
    <property type="entry name" value="TAT_signal"/>
</dbReference>
<evidence type="ECO:0000313" key="6">
    <source>
        <dbReference type="Proteomes" id="UP000326202"/>
    </source>
</evidence>
<evidence type="ECO:0000256" key="3">
    <source>
        <dbReference type="ARBA" id="ARBA00022729"/>
    </source>
</evidence>
<sequence>MSGLDKDRLGIVRVRRYFEMDRRQLLKGAAAFGAAALVGRALPAQAATKLNFVGWEGYDTFLEADDFVKNKGAELQKSYISSADEVITKLRLGSGQVDICTPYFIHDDFLANDGLLEPLDLDKLPNFKGIHPTIKAMTEGNMSEGGKWYAAPMTYGAICMVYNADKVAEPTSWTDMLKDEVKGKVAITADYPGNLFAWAKVTGATKPNNMTKDELAKTVKALVDLKKNHLRTIAPSYGDLINMLASGEVVMSQGWEPVSVWVGDKANIKVAYPKEKSMGFIEGYAIGKGSANIDLAHEIINNALSVDGQLAGAEANSMPVVTSDAMAKASDANKALYNYDKLDDYFNVKTEVVPMYPLEADGTHATWDDYQAAWETVMKS</sequence>
<keyword evidence="3" id="KW-0732">Signal</keyword>
<dbReference type="Proteomes" id="UP000326202">
    <property type="component" value="Chromosome"/>
</dbReference>
<protein>
    <submittedName>
        <fullName evidence="5">Putrescine-binding periplasmic protein</fullName>
    </submittedName>
</protein>
<proteinExistence type="predicted"/>
<dbReference type="KEGG" id="htq:FRZ44_09060"/>
<reference evidence="5 6" key="1">
    <citation type="submission" date="2019-08" db="EMBL/GenBank/DDBJ databases">
        <title>Hyperibacter terrae gen. nov., sp. nov. and Hyperibacter viscosus sp. nov., two new members in the family Rhodospirillaceae isolated from the rhizosphere of Hypericum perforatum.</title>
        <authorList>
            <person name="Noviana Z."/>
        </authorList>
    </citation>
    <scope>NUCLEOTIDE SEQUENCE [LARGE SCALE GENOMIC DNA]</scope>
    <source>
        <strain evidence="5 6">R5913</strain>
    </source>
</reference>
<dbReference type="GO" id="GO:0042597">
    <property type="term" value="C:periplasmic space"/>
    <property type="evidence" value="ECO:0007669"/>
    <property type="project" value="UniProtKB-SubCell"/>
</dbReference>
<dbReference type="RefSeq" id="WP_151176053.1">
    <property type="nucleotide sequence ID" value="NZ_CP042906.1"/>
</dbReference>
<dbReference type="SUPFAM" id="SSF53850">
    <property type="entry name" value="Periplasmic binding protein-like II"/>
    <property type="match status" value="1"/>
</dbReference>
<dbReference type="PANTHER" id="PTHR30222:SF17">
    <property type="entry name" value="SPERMIDINE_PUTRESCINE-BINDING PERIPLASMIC PROTEIN"/>
    <property type="match status" value="1"/>
</dbReference>
<keyword evidence="4" id="KW-0574">Periplasm</keyword>
<dbReference type="PRINTS" id="PR00909">
    <property type="entry name" value="SPERMDNBNDNG"/>
</dbReference>
<keyword evidence="2" id="KW-0813">Transport</keyword>
<dbReference type="PANTHER" id="PTHR30222">
    <property type="entry name" value="SPERMIDINE/PUTRESCINE-BINDING PERIPLASMIC PROTEIN"/>
    <property type="match status" value="1"/>
</dbReference>
<dbReference type="InterPro" id="IPR019546">
    <property type="entry name" value="TAT_signal_bac_arc"/>
</dbReference>
<dbReference type="Pfam" id="PF10518">
    <property type="entry name" value="TAT_signal"/>
    <property type="match status" value="1"/>
</dbReference>
<dbReference type="AlphaFoldDB" id="A0A5J6MDW9"/>
<evidence type="ECO:0000256" key="2">
    <source>
        <dbReference type="ARBA" id="ARBA00022448"/>
    </source>
</evidence>
<evidence type="ECO:0000256" key="4">
    <source>
        <dbReference type="ARBA" id="ARBA00022764"/>
    </source>
</evidence>
<dbReference type="Pfam" id="PF13343">
    <property type="entry name" value="SBP_bac_6"/>
    <property type="match status" value="1"/>
</dbReference>
<gene>
    <name evidence="5" type="ORF">FRZ44_09060</name>
</gene>
<dbReference type="InterPro" id="IPR001188">
    <property type="entry name" value="Sperm_putr-bd"/>
</dbReference>
<dbReference type="PROSITE" id="PS51318">
    <property type="entry name" value="TAT"/>
    <property type="match status" value="1"/>
</dbReference>
<name>A0A5J6MDW9_9PROT</name>
<organism evidence="5 6">
    <name type="scientific">Hypericibacter terrae</name>
    <dbReference type="NCBI Taxonomy" id="2602015"/>
    <lineage>
        <taxon>Bacteria</taxon>
        <taxon>Pseudomonadati</taxon>
        <taxon>Pseudomonadota</taxon>
        <taxon>Alphaproteobacteria</taxon>
        <taxon>Rhodospirillales</taxon>
        <taxon>Dongiaceae</taxon>
        <taxon>Hypericibacter</taxon>
    </lineage>
</organism>
<evidence type="ECO:0000256" key="1">
    <source>
        <dbReference type="ARBA" id="ARBA00004418"/>
    </source>
</evidence>